<reference evidence="3 4" key="1">
    <citation type="submission" date="2023-05" db="EMBL/GenBank/DDBJ databases">
        <title>Streptantibioticus silvisoli sp. nov., acidotolerant actinomycetes 1 from pine litter.</title>
        <authorList>
            <person name="Swiecimska M."/>
            <person name="Golinska P."/>
            <person name="Sangal V."/>
            <person name="Wachnowicz B."/>
            <person name="Goodfellow M."/>
        </authorList>
    </citation>
    <scope>NUCLEOTIDE SEQUENCE [LARGE SCALE GENOMIC DNA]</scope>
    <source>
        <strain evidence="3 4">DSM 42109</strain>
    </source>
</reference>
<accession>A0ABT7AA39</accession>
<dbReference type="Gene3D" id="3.40.50.1820">
    <property type="entry name" value="alpha/beta hydrolase"/>
    <property type="match status" value="1"/>
</dbReference>
<dbReference type="GO" id="GO:0016787">
    <property type="term" value="F:hydrolase activity"/>
    <property type="evidence" value="ECO:0007669"/>
    <property type="project" value="UniProtKB-KW"/>
</dbReference>
<dbReference type="SUPFAM" id="SSF53474">
    <property type="entry name" value="alpha/beta-Hydrolases"/>
    <property type="match status" value="1"/>
</dbReference>
<sequence>MNDLAELKNFVVAHARSQALRPDHYDPLLARIRNDEDGTAGSWVREWSDEAARLADQGKPLEAGAHYNMARFPFVDGPARQRALDRCIAAFDSWRTSFPAVERLDVELPGGRVRCWTAGLDPAAPRPLLVMTGGIVSIKEQWAPVLPQLAELGFAGVVTEMPGVGENSMVYGPDSSRMLSAVLDAVGNRADTARCYALALSFSGHLALRCALEDDRIKGVVSAGAPLHHFFTDSDWQRRVPRVTTDTLAHITRTGPDTVYGLIRDWALSGKELAALRIPVAHVTSLRDEIIPPGDARLLRERVRGVRLLTHDDVHGSPSHFAQTRLWTLLSVLRMRGGHADQRAALNREFARLRYRPEGAREAHAKGIHAAAGT</sequence>
<protein>
    <submittedName>
        <fullName evidence="3">Alpha/beta hydrolase</fullName>
    </submittedName>
</protein>
<dbReference type="InterPro" id="IPR010520">
    <property type="entry name" value="FrsA-like"/>
</dbReference>
<dbReference type="Pfam" id="PF06500">
    <property type="entry name" value="FrsA-like"/>
    <property type="match status" value="1"/>
</dbReference>
<dbReference type="PANTHER" id="PTHR22946:SF12">
    <property type="entry name" value="CONIDIAL PIGMENT BIOSYNTHESIS PROTEIN AYG1 (AFU_ORTHOLOGUE AFUA_2G17550)"/>
    <property type="match status" value="1"/>
</dbReference>
<comment type="similarity">
    <text evidence="1">Belongs to the AB hydrolase superfamily.</text>
</comment>
<proteinExistence type="inferred from homology"/>
<dbReference type="RefSeq" id="WP_274047221.1">
    <property type="nucleotide sequence ID" value="NZ_JANCPR020000058.1"/>
</dbReference>
<comment type="caution">
    <text evidence="3">The sequence shown here is derived from an EMBL/GenBank/DDBJ whole genome shotgun (WGS) entry which is preliminary data.</text>
</comment>
<dbReference type="Proteomes" id="UP001214441">
    <property type="component" value="Unassembled WGS sequence"/>
</dbReference>
<gene>
    <name evidence="3" type="ORF">NMN56_037085</name>
</gene>
<evidence type="ECO:0000256" key="1">
    <source>
        <dbReference type="ARBA" id="ARBA00008645"/>
    </source>
</evidence>
<keyword evidence="2 3" id="KW-0378">Hydrolase</keyword>
<evidence type="ECO:0000313" key="4">
    <source>
        <dbReference type="Proteomes" id="UP001214441"/>
    </source>
</evidence>
<evidence type="ECO:0000256" key="2">
    <source>
        <dbReference type="ARBA" id="ARBA00022801"/>
    </source>
</evidence>
<dbReference type="InterPro" id="IPR029058">
    <property type="entry name" value="AB_hydrolase_fold"/>
</dbReference>
<dbReference type="InterPro" id="IPR050261">
    <property type="entry name" value="FrsA_esterase"/>
</dbReference>
<dbReference type="EMBL" id="JANCPR020000058">
    <property type="protein sequence ID" value="MDJ1137473.1"/>
    <property type="molecule type" value="Genomic_DNA"/>
</dbReference>
<dbReference type="PANTHER" id="PTHR22946">
    <property type="entry name" value="DIENELACTONE HYDROLASE DOMAIN-CONTAINING PROTEIN-RELATED"/>
    <property type="match status" value="1"/>
</dbReference>
<evidence type="ECO:0000313" key="3">
    <source>
        <dbReference type="EMBL" id="MDJ1137473.1"/>
    </source>
</evidence>
<name>A0ABT7AA39_9ACTN</name>
<organism evidence="3 4">
    <name type="scientific">Streptomyces iconiensis</name>
    <dbReference type="NCBI Taxonomy" id="1384038"/>
    <lineage>
        <taxon>Bacteria</taxon>
        <taxon>Bacillati</taxon>
        <taxon>Actinomycetota</taxon>
        <taxon>Actinomycetes</taxon>
        <taxon>Kitasatosporales</taxon>
        <taxon>Streptomycetaceae</taxon>
        <taxon>Streptomyces</taxon>
    </lineage>
</organism>
<keyword evidence="4" id="KW-1185">Reference proteome</keyword>